<dbReference type="Gene3D" id="2.60.40.1120">
    <property type="entry name" value="Carboxypeptidase-like, regulatory domain"/>
    <property type="match status" value="1"/>
</dbReference>
<dbReference type="RefSeq" id="WP_106678637.1">
    <property type="nucleotide sequence ID" value="NZ_JACHWV010000007.1"/>
</dbReference>
<proteinExistence type="predicted"/>
<dbReference type="Proteomes" id="UP000238430">
    <property type="component" value="Unassembled WGS sequence"/>
</dbReference>
<dbReference type="OrthoDB" id="973965at2"/>
<evidence type="ECO:0008006" key="3">
    <source>
        <dbReference type="Google" id="ProtNLM"/>
    </source>
</evidence>
<keyword evidence="2" id="KW-1185">Reference proteome</keyword>
<comment type="caution">
    <text evidence="1">The sequence shown here is derived from an EMBL/GenBank/DDBJ whole genome shotgun (WGS) entry which is preliminary data.</text>
</comment>
<sequence>MKTTNKTSKQLLAILLVISAFFYSCEKNESIDDPYIEDPSGSTLNQGASIQRSFMGRIVNQSNLALDNVNITIGTKTAVTDSNGYFIINDVTVSERQAFILAEKPGFLNGMRSVVPTQGVNQVKIMMVTENLAGTVASGTSSEVTLTNGTKVAFDGNFKDENGNAYSGNVDVYMYHLDPANPEVENIMPGNLQAQNTNGQERLLETYGMINVELKGDSGQKLNIADASVAEIELPIDPAQSGVAPSTIPLWHFDEVNGYWVEDGQATLSGGKYVGQVSHFSWWNCDAQFPTVNLCLNVVDNANSPLSSVRVELWRNGAVYPRVGISDGNGEICGLIPANETLTLKAFDQCSVEVYSTTIGPFSSDTNLGNIVLATVTSTTITGNLVDCSNANVTNGYVVMDYGNQEASAQITNGAFSFSVLQCPSVTDFTIEGVDYDAFQTTNLLNYNFSNTSIGNIIACNAVTEFISIQVDTDPVEYFIANINTDQYTQGSGFSVNANSGSAGTNEWFYLGVGDTTLGTYAISNNGVVGIEANIDMDYSIPNTLQFTLSSYGAVGQYIDGTVTGTFTDNSGNVRTLSITIHVLRDS</sequence>
<gene>
    <name evidence="1" type="ORF">C7H61_07745</name>
</gene>
<dbReference type="PROSITE" id="PS51257">
    <property type="entry name" value="PROKAR_LIPOPROTEIN"/>
    <property type="match status" value="1"/>
</dbReference>
<dbReference type="InterPro" id="IPR008969">
    <property type="entry name" value="CarboxyPept-like_regulatory"/>
</dbReference>
<protein>
    <recommendedName>
        <fullName evidence="3">Carboxypeptidase regulatory-like domain-containing protein</fullName>
    </recommendedName>
</protein>
<organism evidence="1 2">
    <name type="scientific">Mesoflavibacter zeaxanthinifaciens subsp. sabulilitoris</name>
    <dbReference type="NCBI Taxonomy" id="1520893"/>
    <lineage>
        <taxon>Bacteria</taxon>
        <taxon>Pseudomonadati</taxon>
        <taxon>Bacteroidota</taxon>
        <taxon>Flavobacteriia</taxon>
        <taxon>Flavobacteriales</taxon>
        <taxon>Flavobacteriaceae</taxon>
        <taxon>Mesoflavibacter</taxon>
    </lineage>
</organism>
<name>A0A2T1NFC1_9FLAO</name>
<dbReference type="AlphaFoldDB" id="A0A2T1NFC1"/>
<dbReference type="SUPFAM" id="SSF49464">
    <property type="entry name" value="Carboxypeptidase regulatory domain-like"/>
    <property type="match status" value="1"/>
</dbReference>
<accession>A0A2T1NFC1</accession>
<evidence type="ECO:0000313" key="1">
    <source>
        <dbReference type="EMBL" id="PSG91135.1"/>
    </source>
</evidence>
<evidence type="ECO:0000313" key="2">
    <source>
        <dbReference type="Proteomes" id="UP000238430"/>
    </source>
</evidence>
<reference evidence="1 2" key="1">
    <citation type="submission" date="2018-03" db="EMBL/GenBank/DDBJ databases">
        <title>Mesoflavibacter sp. HG37 and Mesoflavibacter sp. HG96 sp.nov., two marine bacteria isolated from seawater of Western Pacific Ocean.</title>
        <authorList>
            <person name="Cheng H."/>
            <person name="Wu Y.-H."/>
            <person name="Guo L.-L."/>
            <person name="Xu X.-W."/>
        </authorList>
    </citation>
    <scope>NUCLEOTIDE SEQUENCE [LARGE SCALE GENOMIC DNA]</scope>
    <source>
        <strain evidence="1 2">KCTC 42117</strain>
    </source>
</reference>
<dbReference type="EMBL" id="PXOT01000022">
    <property type="protein sequence ID" value="PSG91135.1"/>
    <property type="molecule type" value="Genomic_DNA"/>
</dbReference>